<dbReference type="Gene3D" id="3.40.50.2000">
    <property type="entry name" value="Glycogen Phosphorylase B"/>
    <property type="match status" value="2"/>
</dbReference>
<name>A0A1T4WY35_9MICO</name>
<evidence type="ECO:0000259" key="3">
    <source>
        <dbReference type="Pfam" id="PF13439"/>
    </source>
</evidence>
<evidence type="ECO:0000313" key="5">
    <source>
        <dbReference type="Proteomes" id="UP000189735"/>
    </source>
</evidence>
<protein>
    <submittedName>
        <fullName evidence="4">Putative colanic acid biosynthesis glycosyltransferase</fullName>
    </submittedName>
</protein>
<sequence>MNHFFNAQSALKRVVQLSVRLSEGGAAGVARNLANELESHGVESPFAYGYGPHGKDSPLAHRGETVRITSKATAAFNRLSYEYRGKDSSLLSSQANDNLAAEFEAADVIHLHILHSYFIGTETLFDLIKASGKPVVWTLHDQWIMTGRCAQPGTCRRWTTGCQTCPNLAAYPPARVDQAGRRWTERRRLISDLQASVPTAIVACADWLGDEAKLAGIDNVEVIKNSVDREFWDSATHATIAEPHTGPPRNLFICRDLRDANKVDWEFLERVAGNKGQSLTIVGDNAPGKPGNVEIIPSTNDRAELARIFRRHDRLIFTSDVDYYPLTIAEGLAAGIEVFAMDSRAAREFRGNPLLHILPSKESLADVLQLPHSPPDVALLDPARAYFDPARMTEEYLRLYARLVS</sequence>
<keyword evidence="1" id="KW-0328">Glycosyltransferase</keyword>
<dbReference type="InterPro" id="IPR028098">
    <property type="entry name" value="Glyco_trans_4-like_N"/>
</dbReference>
<dbReference type="EMBL" id="FUYG01000001">
    <property type="protein sequence ID" value="SKA82260.1"/>
    <property type="molecule type" value="Genomic_DNA"/>
</dbReference>
<dbReference type="AlphaFoldDB" id="A0A1T4WY35"/>
<dbReference type="Pfam" id="PF13439">
    <property type="entry name" value="Glyco_transf_4"/>
    <property type="match status" value="1"/>
</dbReference>
<evidence type="ECO:0000256" key="1">
    <source>
        <dbReference type="ARBA" id="ARBA00022676"/>
    </source>
</evidence>
<dbReference type="GO" id="GO:0016757">
    <property type="term" value="F:glycosyltransferase activity"/>
    <property type="evidence" value="ECO:0007669"/>
    <property type="project" value="UniProtKB-KW"/>
</dbReference>
<reference evidence="5" key="1">
    <citation type="submission" date="2017-02" db="EMBL/GenBank/DDBJ databases">
        <authorList>
            <person name="Varghese N."/>
            <person name="Submissions S."/>
        </authorList>
    </citation>
    <scope>NUCLEOTIDE SEQUENCE [LARGE SCALE GENOMIC DNA]</scope>
    <source>
        <strain evidence="5">VKM Ac-2052</strain>
    </source>
</reference>
<keyword evidence="2 4" id="KW-0808">Transferase</keyword>
<dbReference type="RefSeq" id="WP_078713206.1">
    <property type="nucleotide sequence ID" value="NZ_FUYG01000001.1"/>
</dbReference>
<evidence type="ECO:0000256" key="2">
    <source>
        <dbReference type="ARBA" id="ARBA00022679"/>
    </source>
</evidence>
<organism evidence="4 5">
    <name type="scientific">Agreia bicolorata</name>
    <dbReference type="NCBI Taxonomy" id="110935"/>
    <lineage>
        <taxon>Bacteria</taxon>
        <taxon>Bacillati</taxon>
        <taxon>Actinomycetota</taxon>
        <taxon>Actinomycetes</taxon>
        <taxon>Micrococcales</taxon>
        <taxon>Microbacteriaceae</taxon>
        <taxon>Agreia</taxon>
    </lineage>
</organism>
<dbReference type="Proteomes" id="UP000189735">
    <property type="component" value="Unassembled WGS sequence"/>
</dbReference>
<accession>A0A1T4WY35</accession>
<evidence type="ECO:0000313" key="4">
    <source>
        <dbReference type="EMBL" id="SKA82260.1"/>
    </source>
</evidence>
<feature type="domain" description="Glycosyltransferase subfamily 4-like N-terminal" evidence="3">
    <location>
        <begin position="24"/>
        <end position="230"/>
    </location>
</feature>
<gene>
    <name evidence="4" type="ORF">SAMN06295879_0456</name>
</gene>
<proteinExistence type="predicted"/>
<dbReference type="SUPFAM" id="SSF53756">
    <property type="entry name" value="UDP-Glycosyltransferase/glycogen phosphorylase"/>
    <property type="match status" value="1"/>
</dbReference>